<organism evidence="1 2">
    <name type="scientific">Fusarium falciforme</name>
    <dbReference type="NCBI Taxonomy" id="195108"/>
    <lineage>
        <taxon>Eukaryota</taxon>
        <taxon>Fungi</taxon>
        <taxon>Dikarya</taxon>
        <taxon>Ascomycota</taxon>
        <taxon>Pezizomycotina</taxon>
        <taxon>Sordariomycetes</taxon>
        <taxon>Hypocreomycetidae</taxon>
        <taxon>Hypocreales</taxon>
        <taxon>Nectriaceae</taxon>
        <taxon>Fusarium</taxon>
        <taxon>Fusarium solani species complex</taxon>
    </lineage>
</organism>
<protein>
    <submittedName>
        <fullName evidence="1">Uncharacterized protein</fullName>
    </submittedName>
</protein>
<comment type="caution">
    <text evidence="1">The sequence shown here is derived from an EMBL/GenBank/DDBJ whole genome shotgun (WGS) entry which is preliminary data.</text>
</comment>
<evidence type="ECO:0000313" key="2">
    <source>
        <dbReference type="Proteomes" id="UP001152087"/>
    </source>
</evidence>
<proteinExistence type="predicted"/>
<reference evidence="1" key="1">
    <citation type="submission" date="2022-09" db="EMBL/GenBank/DDBJ databases">
        <title>Fusarium specimens isolated from Avocado Roots.</title>
        <authorList>
            <person name="Stajich J."/>
            <person name="Roper C."/>
            <person name="Heimlech-Rivalta G."/>
        </authorList>
    </citation>
    <scope>NUCLEOTIDE SEQUENCE</scope>
    <source>
        <strain evidence="1">A02</strain>
    </source>
</reference>
<dbReference type="EMBL" id="JAOQAV010000124">
    <property type="protein sequence ID" value="KAJ4177154.1"/>
    <property type="molecule type" value="Genomic_DNA"/>
</dbReference>
<evidence type="ECO:0000313" key="1">
    <source>
        <dbReference type="EMBL" id="KAJ4177154.1"/>
    </source>
</evidence>
<gene>
    <name evidence="1" type="ORF">NW755_014011</name>
</gene>
<keyword evidence="2" id="KW-1185">Reference proteome</keyword>
<accession>A0A9W8QRM7</accession>
<sequence length="406" mass="47775">MSRSEKIDPVISFQASRWYFSRPEGASRMFLTVGELRVAADKAAIHALPMLNDYEPEVPTEVWQALLLASMADMERLHRLEAYFLNRQRVARPMDRPSIFRTYGHQRSFPVQYFSCSVEHQQLKAEIEEWALSQRQAKIKELRRLKEEYETWMQRFNEGTCDGYSREEYGITVWHHSYRCVRHGYLDKANNLQIQVHEWPLPENTLEAQAAVFELAVPPVFSEWRDITLYLINNVLLSKPFSVYRPDPSYSLRAYQPLDKFFRAGRSYRIHLVSEAKPNVVTHRRDKPIQYCTESDACVNNGLRYQYYDEYQDCFLEELLPTEGLSNLCTFDLPKRAQDLKRFLVRTWLKPEGETPNQVIASQSDCEYKVLAELPYGYNIQWMSILTQLAMPKIDFNKTETATFLL</sequence>
<dbReference type="Proteomes" id="UP001152087">
    <property type="component" value="Unassembled WGS sequence"/>
</dbReference>
<name>A0A9W8QRM7_9HYPO</name>
<dbReference type="AlphaFoldDB" id="A0A9W8QRM7"/>